<protein>
    <submittedName>
        <fullName evidence="1">Uncharacterized protein</fullName>
    </submittedName>
</protein>
<dbReference type="AlphaFoldDB" id="A0A9Q3EZD2"/>
<sequence>MKEQLEKSDKARIELEEDIQSSINNSSLKNELTRQSTSALDINLLNLNNDLHHTFSRNEEVETSCNFKDIPRLKEWPTFSGGREYNYMEFMKTIDMFKEDFKIPDEHISSRLHSLLLKLEKKWYYEIRQDYGKHSWPWWKEHIFPNWKMIPGYSEWNILLKKPFLIVIGTGPCPSFLIKGQINIP</sequence>
<dbReference type="Proteomes" id="UP000765509">
    <property type="component" value="Unassembled WGS sequence"/>
</dbReference>
<proteinExistence type="predicted"/>
<accession>A0A9Q3EZD2</accession>
<keyword evidence="2" id="KW-1185">Reference proteome</keyword>
<comment type="caution">
    <text evidence="1">The sequence shown here is derived from an EMBL/GenBank/DDBJ whole genome shotgun (WGS) entry which is preliminary data.</text>
</comment>
<dbReference type="EMBL" id="AVOT02033926">
    <property type="protein sequence ID" value="MBW0527915.1"/>
    <property type="molecule type" value="Genomic_DNA"/>
</dbReference>
<name>A0A9Q3EZD2_9BASI</name>
<organism evidence="1 2">
    <name type="scientific">Austropuccinia psidii MF-1</name>
    <dbReference type="NCBI Taxonomy" id="1389203"/>
    <lineage>
        <taxon>Eukaryota</taxon>
        <taxon>Fungi</taxon>
        <taxon>Dikarya</taxon>
        <taxon>Basidiomycota</taxon>
        <taxon>Pucciniomycotina</taxon>
        <taxon>Pucciniomycetes</taxon>
        <taxon>Pucciniales</taxon>
        <taxon>Sphaerophragmiaceae</taxon>
        <taxon>Austropuccinia</taxon>
    </lineage>
</organism>
<reference evidence="1" key="1">
    <citation type="submission" date="2021-03" db="EMBL/GenBank/DDBJ databases">
        <title>Draft genome sequence of rust myrtle Austropuccinia psidii MF-1, a brazilian biotype.</title>
        <authorList>
            <person name="Quecine M.C."/>
            <person name="Pachon D.M.R."/>
            <person name="Bonatelli M.L."/>
            <person name="Correr F.H."/>
            <person name="Franceschini L.M."/>
            <person name="Leite T.F."/>
            <person name="Margarido G.R.A."/>
            <person name="Almeida C.A."/>
            <person name="Ferrarezi J.A."/>
            <person name="Labate C.A."/>
        </authorList>
    </citation>
    <scope>NUCLEOTIDE SEQUENCE</scope>
    <source>
        <strain evidence="1">MF-1</strain>
    </source>
</reference>
<evidence type="ECO:0000313" key="1">
    <source>
        <dbReference type="EMBL" id="MBW0527915.1"/>
    </source>
</evidence>
<gene>
    <name evidence="1" type="ORF">O181_067630</name>
</gene>
<evidence type="ECO:0000313" key="2">
    <source>
        <dbReference type="Proteomes" id="UP000765509"/>
    </source>
</evidence>